<comment type="function">
    <text evidence="8">Involved in cytokinesis and septation where it has a role in the localization of F-actin.</text>
</comment>
<keyword evidence="4" id="KW-0175">Coiled coil</keyword>
<comment type="subcellular location">
    <subcellularLocation>
        <location evidence="1">Cytoplasm</location>
        <location evidence="1">Cytoskeleton</location>
    </subcellularLocation>
</comment>
<evidence type="ECO:0000313" key="10">
    <source>
        <dbReference type="EMBL" id="CAH0104101.1"/>
    </source>
</evidence>
<evidence type="ECO:0000256" key="7">
    <source>
        <dbReference type="ARBA" id="ARBA00023306"/>
    </source>
</evidence>
<evidence type="ECO:0000256" key="2">
    <source>
        <dbReference type="ARBA" id="ARBA00022490"/>
    </source>
</evidence>
<keyword evidence="11" id="KW-1185">Reference proteome</keyword>
<evidence type="ECO:0000256" key="1">
    <source>
        <dbReference type="ARBA" id="ARBA00004245"/>
    </source>
</evidence>
<dbReference type="GO" id="GO:0015629">
    <property type="term" value="C:actin cytoskeleton"/>
    <property type="evidence" value="ECO:0007669"/>
    <property type="project" value="TreeGrafter"/>
</dbReference>
<dbReference type="GO" id="GO:0097320">
    <property type="term" value="P:plasma membrane tubulation"/>
    <property type="evidence" value="ECO:0007669"/>
    <property type="project" value="TreeGrafter"/>
</dbReference>
<name>A0A8J2RKB7_9CRUS</name>
<dbReference type="EMBL" id="CAKKLH010000124">
    <property type="protein sequence ID" value="CAH0104101.1"/>
    <property type="molecule type" value="Genomic_DNA"/>
</dbReference>
<sequence>MNWGLMKRSHLHARPSPSGGLCTIAEEADIDYAFLRLQKLEEINRTVQKECKNLKESFSTLARSEQKLTSDLSSCNQVYEEEHFRALAEEYHSVSKQMGDSAKQFSEIVQITVNDPLKKLANEFGSAQAAIKKRDQMITDLLPVRKQLEKLKEKDRTGTNIARTEQLKRSLSVMEGDFKSTNKQLLNDMNTMLELRADYIEPSLLALIRAETNYYGECTKLFNSLVLHSGTSPNRTSSKATKSEPASSELIAQFNQDIQAIRALSIVADK</sequence>
<dbReference type="Proteomes" id="UP000789390">
    <property type="component" value="Unassembled WGS sequence"/>
</dbReference>
<protein>
    <recommendedName>
        <fullName evidence="9">BAR domain-containing protein</fullName>
    </recommendedName>
</protein>
<feature type="domain" description="BAR" evidence="9">
    <location>
        <begin position="15"/>
        <end position="238"/>
    </location>
</feature>
<dbReference type="GO" id="GO:0005737">
    <property type="term" value="C:cytoplasm"/>
    <property type="evidence" value="ECO:0007669"/>
    <property type="project" value="InterPro"/>
</dbReference>
<evidence type="ECO:0000256" key="5">
    <source>
        <dbReference type="ARBA" id="ARBA00023210"/>
    </source>
</evidence>
<dbReference type="PROSITE" id="PS51021">
    <property type="entry name" value="BAR"/>
    <property type="match status" value="1"/>
</dbReference>
<evidence type="ECO:0000256" key="6">
    <source>
        <dbReference type="ARBA" id="ARBA00023212"/>
    </source>
</evidence>
<keyword evidence="7" id="KW-0131">Cell cycle</keyword>
<comment type="caution">
    <text evidence="10">The sequence shown here is derived from an EMBL/GenBank/DDBJ whole genome shotgun (WGS) entry which is preliminary data.</text>
</comment>
<keyword evidence="3" id="KW-0132">Cell division</keyword>
<dbReference type="OrthoDB" id="446293at2759"/>
<gene>
    <name evidence="10" type="ORF">DGAL_LOCUS6813</name>
</gene>
<dbReference type="PANTHER" id="PTHR47174">
    <property type="entry name" value="BRIDGING INTEGRATOR 3"/>
    <property type="match status" value="1"/>
</dbReference>
<proteinExistence type="predicted"/>
<dbReference type="AlphaFoldDB" id="A0A8J2RKB7"/>
<dbReference type="SUPFAM" id="SSF103657">
    <property type="entry name" value="BAR/IMD domain-like"/>
    <property type="match status" value="1"/>
</dbReference>
<evidence type="ECO:0000256" key="4">
    <source>
        <dbReference type="ARBA" id="ARBA00023054"/>
    </source>
</evidence>
<dbReference type="GO" id="GO:0006897">
    <property type="term" value="P:endocytosis"/>
    <property type="evidence" value="ECO:0007669"/>
    <property type="project" value="InterPro"/>
</dbReference>
<dbReference type="FunFam" id="1.20.1270.60:FF:000028">
    <property type="entry name" value="Bridging integrator 3 homolog"/>
    <property type="match status" value="1"/>
</dbReference>
<evidence type="ECO:0000256" key="8">
    <source>
        <dbReference type="ARBA" id="ARBA00059510"/>
    </source>
</evidence>
<evidence type="ECO:0000256" key="3">
    <source>
        <dbReference type="ARBA" id="ARBA00022618"/>
    </source>
</evidence>
<keyword evidence="2" id="KW-0963">Cytoplasm</keyword>
<reference evidence="10" key="1">
    <citation type="submission" date="2021-11" db="EMBL/GenBank/DDBJ databases">
        <authorList>
            <person name="Schell T."/>
        </authorList>
    </citation>
    <scope>NUCLEOTIDE SEQUENCE</scope>
    <source>
        <strain evidence="10">M5</strain>
    </source>
</reference>
<keyword evidence="6" id="KW-0206">Cytoskeleton</keyword>
<evidence type="ECO:0000259" key="9">
    <source>
        <dbReference type="PROSITE" id="PS51021"/>
    </source>
</evidence>
<dbReference type="Gene3D" id="1.20.1270.60">
    <property type="entry name" value="Arfaptin homology (AH) domain/BAR domain"/>
    <property type="match status" value="1"/>
</dbReference>
<dbReference type="InterPro" id="IPR046982">
    <property type="entry name" value="BIN3/RVS161-like"/>
</dbReference>
<dbReference type="InterPro" id="IPR004148">
    <property type="entry name" value="BAR_dom"/>
</dbReference>
<dbReference type="PANTHER" id="PTHR47174:SF3">
    <property type="entry name" value="BRIDGING INTEGRATOR 3"/>
    <property type="match status" value="1"/>
</dbReference>
<dbReference type="InterPro" id="IPR027267">
    <property type="entry name" value="AH/BAR_dom_sf"/>
</dbReference>
<organism evidence="10 11">
    <name type="scientific">Daphnia galeata</name>
    <dbReference type="NCBI Taxonomy" id="27404"/>
    <lineage>
        <taxon>Eukaryota</taxon>
        <taxon>Metazoa</taxon>
        <taxon>Ecdysozoa</taxon>
        <taxon>Arthropoda</taxon>
        <taxon>Crustacea</taxon>
        <taxon>Branchiopoda</taxon>
        <taxon>Diplostraca</taxon>
        <taxon>Cladocera</taxon>
        <taxon>Anomopoda</taxon>
        <taxon>Daphniidae</taxon>
        <taxon>Daphnia</taxon>
    </lineage>
</organism>
<dbReference type="GO" id="GO:0008289">
    <property type="term" value="F:lipid binding"/>
    <property type="evidence" value="ECO:0007669"/>
    <property type="project" value="TreeGrafter"/>
</dbReference>
<keyword evidence="5" id="KW-0717">Septation</keyword>
<dbReference type="GO" id="GO:0051666">
    <property type="term" value="P:actin cortical patch localization"/>
    <property type="evidence" value="ECO:0007669"/>
    <property type="project" value="InterPro"/>
</dbReference>
<dbReference type="Pfam" id="PF03114">
    <property type="entry name" value="BAR"/>
    <property type="match status" value="1"/>
</dbReference>
<accession>A0A8J2RKB7</accession>
<dbReference type="GO" id="GO:0051301">
    <property type="term" value="P:cell division"/>
    <property type="evidence" value="ECO:0007669"/>
    <property type="project" value="UniProtKB-KW"/>
</dbReference>
<evidence type="ECO:0000313" key="11">
    <source>
        <dbReference type="Proteomes" id="UP000789390"/>
    </source>
</evidence>